<dbReference type="Pfam" id="PF00724">
    <property type="entry name" value="Oxidored_FMN"/>
    <property type="match status" value="1"/>
</dbReference>
<comment type="caution">
    <text evidence="6">The sequence shown here is derived from an EMBL/GenBank/DDBJ whole genome shotgun (WGS) entry which is preliminary data.</text>
</comment>
<organism evidence="6 7">
    <name type="scientific">Lachnellula cervina</name>
    <dbReference type="NCBI Taxonomy" id="1316786"/>
    <lineage>
        <taxon>Eukaryota</taxon>
        <taxon>Fungi</taxon>
        <taxon>Dikarya</taxon>
        <taxon>Ascomycota</taxon>
        <taxon>Pezizomycotina</taxon>
        <taxon>Leotiomycetes</taxon>
        <taxon>Helotiales</taxon>
        <taxon>Lachnaceae</taxon>
        <taxon>Lachnellula</taxon>
    </lineage>
</organism>
<dbReference type="EMBL" id="QGMG01000768">
    <property type="protein sequence ID" value="TVY51640.1"/>
    <property type="molecule type" value="Genomic_DNA"/>
</dbReference>
<keyword evidence="3" id="KW-0288">FMN</keyword>
<protein>
    <submittedName>
        <fullName evidence="6">NADH-dependent flavin oxidoreductase nadA</fullName>
    </submittedName>
</protein>
<evidence type="ECO:0000313" key="7">
    <source>
        <dbReference type="Proteomes" id="UP000481288"/>
    </source>
</evidence>
<dbReference type="GO" id="GO:0016491">
    <property type="term" value="F:oxidoreductase activity"/>
    <property type="evidence" value="ECO:0007669"/>
    <property type="project" value="UniProtKB-KW"/>
</dbReference>
<dbReference type="InterPro" id="IPR051799">
    <property type="entry name" value="NADH_flavin_oxidoreductase"/>
</dbReference>
<accession>A0A7D8YPQ3</accession>
<keyword evidence="4" id="KW-0560">Oxidoreductase</keyword>
<feature type="domain" description="NADH:flavin oxidoreductase/NADH oxidase N-terminal" evidence="5">
    <location>
        <begin position="94"/>
        <end position="283"/>
    </location>
</feature>
<evidence type="ECO:0000256" key="2">
    <source>
        <dbReference type="ARBA" id="ARBA00022630"/>
    </source>
</evidence>
<dbReference type="AlphaFoldDB" id="A0A7D8YPQ3"/>
<dbReference type="PANTHER" id="PTHR43656">
    <property type="entry name" value="BINDING OXIDOREDUCTASE, PUTATIVE (AFU_ORTHOLOGUE AFUA_2G08260)-RELATED"/>
    <property type="match status" value="1"/>
</dbReference>
<dbReference type="InterPro" id="IPR013785">
    <property type="entry name" value="Aldolase_TIM"/>
</dbReference>
<comment type="similarity">
    <text evidence="1">Belongs to the NADH:flavin oxidoreductase/NADH oxidase family.</text>
</comment>
<dbReference type="Gene3D" id="3.20.20.70">
    <property type="entry name" value="Aldolase class I"/>
    <property type="match status" value="2"/>
</dbReference>
<dbReference type="OrthoDB" id="1663137at2759"/>
<keyword evidence="2" id="KW-0285">Flavoprotein</keyword>
<sequence length="343" mass="37138">MLASQEITLPSGLVLPNRLVKAAMAEAMAPASHVPDEKFHIAYGQWAKGGWGMILTGNVQVSELYLGQPGDVQTPASPSNATKQMWKEWADATQSYGTPALTHEAGFKGVELHAAHGYLLSQFLSPTMNFRTDEFGGNPAKRAEIVLRIIRRIRAETSPSFTIGIKLNSVDASASSSLDEVIEQISLIKDSADFMELSGGSYEDPNMMKEPDQAPTVKKSTLQREAFFLTFAQTVRLHFPALILMVTGGFRTRIGMEAALQSGACDIIGIGRPAAVLPLLPREIILNEEILDEDASVKLKPLVLPGWVKWVSVTAVGAGLQSDYYGGQIQRIAMGLTPVDSRA</sequence>
<evidence type="ECO:0000256" key="3">
    <source>
        <dbReference type="ARBA" id="ARBA00022643"/>
    </source>
</evidence>
<reference evidence="6 7" key="1">
    <citation type="submission" date="2018-05" db="EMBL/GenBank/DDBJ databases">
        <title>Whole genome sequencing for identification of molecular markers to develop diagnostic detection tools for the regulated plant pathogen Lachnellula willkommii.</title>
        <authorList>
            <person name="Giroux E."/>
            <person name="Bilodeau G."/>
        </authorList>
    </citation>
    <scope>NUCLEOTIDE SEQUENCE [LARGE SCALE GENOMIC DNA]</scope>
    <source>
        <strain evidence="6 7">CBS 625.97</strain>
    </source>
</reference>
<dbReference type="GO" id="GO:0010181">
    <property type="term" value="F:FMN binding"/>
    <property type="evidence" value="ECO:0007669"/>
    <property type="project" value="InterPro"/>
</dbReference>
<dbReference type="PANTHER" id="PTHR43656:SF2">
    <property type="entry name" value="BINDING OXIDOREDUCTASE, PUTATIVE (AFU_ORTHOLOGUE AFUA_2G08260)-RELATED"/>
    <property type="match status" value="1"/>
</dbReference>
<dbReference type="InterPro" id="IPR001155">
    <property type="entry name" value="OxRdtase_FMN_N"/>
</dbReference>
<evidence type="ECO:0000313" key="6">
    <source>
        <dbReference type="EMBL" id="TVY51640.1"/>
    </source>
</evidence>
<evidence type="ECO:0000256" key="1">
    <source>
        <dbReference type="ARBA" id="ARBA00005979"/>
    </source>
</evidence>
<keyword evidence="7" id="KW-1185">Reference proteome</keyword>
<gene>
    <name evidence="6" type="primary">nadA_2</name>
    <name evidence="6" type="ORF">LCER1_G006164</name>
</gene>
<evidence type="ECO:0000256" key="4">
    <source>
        <dbReference type="ARBA" id="ARBA00023002"/>
    </source>
</evidence>
<dbReference type="Proteomes" id="UP000481288">
    <property type="component" value="Unassembled WGS sequence"/>
</dbReference>
<name>A0A7D8YPQ3_9HELO</name>
<dbReference type="SUPFAM" id="SSF51395">
    <property type="entry name" value="FMN-linked oxidoreductases"/>
    <property type="match status" value="1"/>
</dbReference>
<evidence type="ECO:0000259" key="5">
    <source>
        <dbReference type="Pfam" id="PF00724"/>
    </source>
</evidence>
<proteinExistence type="inferred from homology"/>